<reference evidence="2 3" key="1">
    <citation type="journal article" date="2016" name="Nat. Commun.">
        <title>Thousands of microbial genomes shed light on interconnected biogeochemical processes in an aquifer system.</title>
        <authorList>
            <person name="Anantharaman K."/>
            <person name="Brown C.T."/>
            <person name="Hug L.A."/>
            <person name="Sharon I."/>
            <person name="Castelle C.J."/>
            <person name="Probst A.J."/>
            <person name="Thomas B.C."/>
            <person name="Singh A."/>
            <person name="Wilkins M.J."/>
            <person name="Karaoz U."/>
            <person name="Brodie E.L."/>
            <person name="Williams K.H."/>
            <person name="Hubbard S.S."/>
            <person name="Banfield J.F."/>
        </authorList>
    </citation>
    <scope>NUCLEOTIDE SEQUENCE [LARGE SCALE GENOMIC DNA]</scope>
</reference>
<feature type="chain" id="PRO_5009533134" evidence="1">
    <location>
        <begin position="20"/>
        <end position="313"/>
    </location>
</feature>
<dbReference type="EMBL" id="MGEJ01000003">
    <property type="protein sequence ID" value="OGL81713.1"/>
    <property type="molecule type" value="Genomic_DNA"/>
</dbReference>
<proteinExistence type="predicted"/>
<sequence length="313" mass="33358">MKKLNVLVVLLALCGNAWAQECVEGAVNCAEIADDPVCVVQTQLGLSKTGQCDRATAGALIGDGFSRYYQFGGVFPTDAEQNAFAICSRTGPVRKDGKCGWYRFEQAGEVTASATAGDPLTLLVTQKKDLRTGREKAEDAVVKKVQAEDNFLARIYDAFGVRLRPYDFGLVGGTAGVTNAGWFTGGTALLHLGIGSNRSGVEIGAVGGYGGYERVTEASGRKAVVFHTQVGPVVQGVLMPWKRVGFVVGAEWDHLIPSDDRPATDLVVARNGVRGYFNRWLALEVISLAGMIRDVDANWSGAGGGQLNVLLHF</sequence>
<organism evidence="2 3">
    <name type="scientific">Candidatus Uhrbacteria bacterium RIFCSPLOWO2_01_FULL_47_24</name>
    <dbReference type="NCBI Taxonomy" id="1802401"/>
    <lineage>
        <taxon>Bacteria</taxon>
        <taxon>Candidatus Uhriibacteriota</taxon>
    </lineage>
</organism>
<comment type="caution">
    <text evidence="2">The sequence shown here is derived from an EMBL/GenBank/DDBJ whole genome shotgun (WGS) entry which is preliminary data.</text>
</comment>
<feature type="signal peptide" evidence="1">
    <location>
        <begin position="1"/>
        <end position="19"/>
    </location>
</feature>
<dbReference type="Proteomes" id="UP000176897">
    <property type="component" value="Unassembled WGS sequence"/>
</dbReference>
<keyword evidence="1" id="KW-0732">Signal</keyword>
<evidence type="ECO:0000313" key="2">
    <source>
        <dbReference type="EMBL" id="OGL81713.1"/>
    </source>
</evidence>
<evidence type="ECO:0000313" key="3">
    <source>
        <dbReference type="Proteomes" id="UP000176897"/>
    </source>
</evidence>
<dbReference type="AlphaFoldDB" id="A0A1F7UTT1"/>
<protein>
    <submittedName>
        <fullName evidence="2">Uncharacterized protein</fullName>
    </submittedName>
</protein>
<gene>
    <name evidence="2" type="ORF">A3B21_04675</name>
</gene>
<evidence type="ECO:0000256" key="1">
    <source>
        <dbReference type="SAM" id="SignalP"/>
    </source>
</evidence>
<accession>A0A1F7UTT1</accession>
<name>A0A1F7UTT1_9BACT</name>